<keyword evidence="3" id="KW-0863">Zinc-finger</keyword>
<dbReference type="HOGENOM" id="CLU_326269_0_0_1"/>
<dbReference type="PANTHER" id="PTHR42748:SF7">
    <property type="entry name" value="NMRA LIKE REDOX SENSOR 1-RELATED"/>
    <property type="match status" value="1"/>
</dbReference>
<dbReference type="Pfam" id="PF13639">
    <property type="entry name" value="zf-RING_2"/>
    <property type="match status" value="1"/>
</dbReference>
<dbReference type="GO" id="GO:0005634">
    <property type="term" value="C:nucleus"/>
    <property type="evidence" value="ECO:0007669"/>
    <property type="project" value="TreeGrafter"/>
</dbReference>
<dbReference type="InterPro" id="IPR036291">
    <property type="entry name" value="NAD(P)-bd_dom_sf"/>
</dbReference>
<dbReference type="InterPro" id="IPR008030">
    <property type="entry name" value="NmrA-like"/>
</dbReference>
<dbReference type="Pfam" id="PF05368">
    <property type="entry name" value="NmrA"/>
    <property type="match status" value="1"/>
</dbReference>
<evidence type="ECO:0000256" key="4">
    <source>
        <dbReference type="SAM" id="MobiDB-lite"/>
    </source>
</evidence>
<reference evidence="6 7" key="1">
    <citation type="journal article" date="2012" name="BMC Genomics">
        <title>Sequencing the genome of Marssonina brunnea reveals fungus-poplar co-evolution.</title>
        <authorList>
            <person name="Zhu S."/>
            <person name="Cao Y.-Z."/>
            <person name="Jiang C."/>
            <person name="Tan B.-Y."/>
            <person name="Wang Z."/>
            <person name="Feng S."/>
            <person name="Zhang L."/>
            <person name="Su X.-H."/>
            <person name="Brejova B."/>
            <person name="Vinar T."/>
            <person name="Xu M."/>
            <person name="Wang M.-X."/>
            <person name="Zhang S.-G."/>
            <person name="Huang M.-R."/>
            <person name="Wu R."/>
            <person name="Zhou Y."/>
        </authorList>
    </citation>
    <scope>NUCLEOTIDE SEQUENCE [LARGE SCALE GENOMIC DNA]</scope>
    <source>
        <strain evidence="6 7">MB_m1</strain>
    </source>
</reference>
<evidence type="ECO:0000259" key="5">
    <source>
        <dbReference type="PROSITE" id="PS50089"/>
    </source>
</evidence>
<evidence type="ECO:0000256" key="3">
    <source>
        <dbReference type="PROSITE-ProRule" id="PRU00175"/>
    </source>
</evidence>
<accession>K1XUN6</accession>
<dbReference type="InParanoid" id="K1XUN6"/>
<proteinExistence type="inferred from homology"/>
<keyword evidence="3" id="KW-0479">Metal-binding</keyword>
<dbReference type="InterPro" id="IPR013083">
    <property type="entry name" value="Znf_RING/FYVE/PHD"/>
</dbReference>
<evidence type="ECO:0000256" key="2">
    <source>
        <dbReference type="ARBA" id="ARBA00022857"/>
    </source>
</evidence>
<evidence type="ECO:0000256" key="1">
    <source>
        <dbReference type="ARBA" id="ARBA00006328"/>
    </source>
</evidence>
<dbReference type="PANTHER" id="PTHR42748">
    <property type="entry name" value="NITROGEN METABOLITE REPRESSION PROTEIN NMRA FAMILY MEMBER"/>
    <property type="match status" value="1"/>
</dbReference>
<feature type="compositionally biased region" description="Basic residues" evidence="4">
    <location>
        <begin position="831"/>
        <end position="846"/>
    </location>
</feature>
<organism evidence="6 7">
    <name type="scientific">Marssonina brunnea f. sp. multigermtubi (strain MB_m1)</name>
    <name type="common">Marssonina leaf spot fungus</name>
    <dbReference type="NCBI Taxonomy" id="1072389"/>
    <lineage>
        <taxon>Eukaryota</taxon>
        <taxon>Fungi</taxon>
        <taxon>Dikarya</taxon>
        <taxon>Ascomycota</taxon>
        <taxon>Pezizomycotina</taxon>
        <taxon>Leotiomycetes</taxon>
        <taxon>Helotiales</taxon>
        <taxon>Drepanopezizaceae</taxon>
        <taxon>Drepanopeziza</taxon>
    </lineage>
</organism>
<dbReference type="Gene3D" id="3.90.25.10">
    <property type="entry name" value="UDP-galactose 4-epimerase, domain 1"/>
    <property type="match status" value="1"/>
</dbReference>
<dbReference type="SMART" id="SM00184">
    <property type="entry name" value="RING"/>
    <property type="match status" value="1"/>
</dbReference>
<protein>
    <submittedName>
        <fullName evidence="6">Nucleoside-diphosphate-sugar epimerase family protein</fullName>
    </submittedName>
</protein>
<dbReference type="eggNOG" id="ENOG502RXC9">
    <property type="taxonomic scope" value="Eukaryota"/>
</dbReference>
<keyword evidence="7" id="KW-1185">Reference proteome</keyword>
<dbReference type="GO" id="GO:0008270">
    <property type="term" value="F:zinc ion binding"/>
    <property type="evidence" value="ECO:0007669"/>
    <property type="project" value="UniProtKB-KW"/>
</dbReference>
<dbReference type="OrthoDB" id="9997102at2759"/>
<sequence length="883" mass="98154">MSCTEVSTFWRLCGHIVQGTRHALPCRADLEARQGFPCWNPMPNKKRPYFIVGYCPLCKEALTEAGIVYEDAHIVHDGGSNLRIINGSQNPRPPEEAGKIAVHARAEVEAWERAHTTRAQAAEEARALQALRDNRAMNWELMLTRLNSSNEPDETPYWGRFSNRWDDDITPLYAEAAGPFDENCGICDLNQDGMSRKLPCGHTYHLQCLETWFRTGNEQEGTCPGCRRLYRFLLHSDFGEPAYRWFGTERRFFQVAGYTDFMGVADRWPAQYKRGIRPDRWGEELNVLDPVEDPLPSRFHVPDPPENVDVREAVDKERGWRGGILQILHFSVVSLNIFFSGERNVTRPFIPPCRSAIPPRQSFTVTRLLQPLFLLDSNNTTSANECDGRPMGTGRSRRVVSCVTAVRGYCITSNPAVNNHKYGFTGWPPLGRNLVLDFDIQINSIFQKFHPQTQFSGQVTPPNSQLSLDIFKHLSPLAMGSPTFLVVGATGTQGSSVIKALIASPLFPADAHILALTRNASSPKAKSLAALSSRIIPLTGDPTAPEAIFTSAPHPITSVFCVTVHGPAGAEEAQAEGLINASLKHGVTHFVFTSGDRGGAVKSDTNPTPVAHIATKHRIELYLRGMTEGTALKWTILRPVTFMDNLTPDFSGKGFAAMWQQVGKKPIQLVAASDIGIFAAKALLNPEQYRGKKIGIAGDELNFEEAKKVFKERMGYEMPTTFCVVGTLVKMALGDVGTMFKWFEKDGFAVDIGEAKKEYPEIQDFGTWLEKSSGIYWYLDQTSSQITVLKKLNLHRTSNARILTNGTANGIANGDPTIKLSHEEHSPSRSARLRRNQRQRKQRKQNHRAEAAASFYLHTFNDLASISNEIAEALDPTASEAEA</sequence>
<keyword evidence="3" id="KW-0862">Zinc</keyword>
<evidence type="ECO:0000313" key="7">
    <source>
        <dbReference type="Proteomes" id="UP000006753"/>
    </source>
</evidence>
<dbReference type="Proteomes" id="UP000006753">
    <property type="component" value="Unassembled WGS sequence"/>
</dbReference>
<dbReference type="Gene3D" id="3.30.40.10">
    <property type="entry name" value="Zinc/RING finger domain, C3HC4 (zinc finger)"/>
    <property type="match status" value="1"/>
</dbReference>
<dbReference type="STRING" id="1072389.K1XUN6"/>
<dbReference type="PROSITE" id="PS50089">
    <property type="entry name" value="ZF_RING_2"/>
    <property type="match status" value="1"/>
</dbReference>
<dbReference type="InterPro" id="IPR051164">
    <property type="entry name" value="NmrA-like_oxidored"/>
</dbReference>
<dbReference type="KEGG" id="mbe:MBM_04923"/>
<gene>
    <name evidence="6" type="ORF">MBM_04923</name>
</gene>
<dbReference type="GeneID" id="18760858"/>
<dbReference type="Gene3D" id="3.40.50.720">
    <property type="entry name" value="NAD(P)-binding Rossmann-like Domain"/>
    <property type="match status" value="1"/>
</dbReference>
<comment type="similarity">
    <text evidence="1">Belongs to the NmrA-type oxidoreductase family.</text>
</comment>
<dbReference type="InterPro" id="IPR001841">
    <property type="entry name" value="Znf_RING"/>
</dbReference>
<evidence type="ECO:0000313" key="6">
    <source>
        <dbReference type="EMBL" id="EKD16454.1"/>
    </source>
</evidence>
<dbReference type="SUPFAM" id="SSF51735">
    <property type="entry name" value="NAD(P)-binding Rossmann-fold domains"/>
    <property type="match status" value="1"/>
</dbReference>
<feature type="domain" description="RING-type" evidence="5">
    <location>
        <begin position="184"/>
        <end position="227"/>
    </location>
</feature>
<dbReference type="SUPFAM" id="SSF57850">
    <property type="entry name" value="RING/U-box"/>
    <property type="match status" value="1"/>
</dbReference>
<dbReference type="AlphaFoldDB" id="K1XUN6"/>
<name>K1XUN6_MARBU</name>
<keyword evidence="2" id="KW-0521">NADP</keyword>
<dbReference type="EMBL" id="JH921438">
    <property type="protein sequence ID" value="EKD16454.1"/>
    <property type="molecule type" value="Genomic_DNA"/>
</dbReference>
<feature type="region of interest" description="Disordered" evidence="4">
    <location>
        <begin position="813"/>
        <end position="849"/>
    </location>
</feature>